<feature type="compositionally biased region" description="Basic residues" evidence="4">
    <location>
        <begin position="19"/>
        <end position="31"/>
    </location>
</feature>
<protein>
    <submittedName>
        <fullName evidence="5">Uncharacterized protein LOC117817638</fullName>
    </submittedName>
</protein>
<feature type="compositionally biased region" description="Low complexity" evidence="4">
    <location>
        <begin position="543"/>
        <end position="555"/>
    </location>
</feature>
<feature type="region of interest" description="Disordered" evidence="4">
    <location>
        <begin position="126"/>
        <end position="147"/>
    </location>
</feature>
<feature type="compositionally biased region" description="Basic and acidic residues" evidence="4">
    <location>
        <begin position="561"/>
        <end position="570"/>
    </location>
</feature>
<feature type="compositionally biased region" description="Basic and acidic residues" evidence="4">
    <location>
        <begin position="373"/>
        <end position="397"/>
    </location>
</feature>
<feature type="region of interest" description="Disordered" evidence="4">
    <location>
        <begin position="797"/>
        <end position="822"/>
    </location>
</feature>
<evidence type="ECO:0000256" key="3">
    <source>
        <dbReference type="ARBA" id="ARBA00023136"/>
    </source>
</evidence>
<feature type="compositionally biased region" description="Basic residues" evidence="4">
    <location>
        <begin position="428"/>
        <end position="439"/>
    </location>
</feature>
<feature type="region of interest" description="Disordered" evidence="4">
    <location>
        <begin position="254"/>
        <end position="273"/>
    </location>
</feature>
<keyword evidence="3" id="KW-0472">Membrane</keyword>
<feature type="compositionally biased region" description="Polar residues" evidence="4">
    <location>
        <begin position="458"/>
        <end position="473"/>
    </location>
</feature>
<gene>
    <name evidence="5" type="ORF">XNOV1_A016118</name>
</gene>
<dbReference type="PANTHER" id="PTHR28664:SF3">
    <property type="entry name" value="TIGHT JUNCTION-ASSOCIATED PROTEIN 1"/>
    <property type="match status" value="1"/>
</dbReference>
<organism evidence="5 6">
    <name type="scientific">Xyrichtys novacula</name>
    <name type="common">Pearly razorfish</name>
    <name type="synonym">Hemipteronotus novacula</name>
    <dbReference type="NCBI Taxonomy" id="13765"/>
    <lineage>
        <taxon>Eukaryota</taxon>
        <taxon>Metazoa</taxon>
        <taxon>Chordata</taxon>
        <taxon>Craniata</taxon>
        <taxon>Vertebrata</taxon>
        <taxon>Euteleostomi</taxon>
        <taxon>Actinopterygii</taxon>
        <taxon>Neopterygii</taxon>
        <taxon>Teleostei</taxon>
        <taxon>Neoteleostei</taxon>
        <taxon>Acanthomorphata</taxon>
        <taxon>Eupercaria</taxon>
        <taxon>Labriformes</taxon>
        <taxon>Labridae</taxon>
        <taxon>Xyrichtys</taxon>
    </lineage>
</organism>
<feature type="region of interest" description="Disordered" evidence="4">
    <location>
        <begin position="179"/>
        <end position="215"/>
    </location>
</feature>
<dbReference type="InterPro" id="IPR043441">
    <property type="entry name" value="Tjap1/BEGAIN"/>
</dbReference>
<dbReference type="GO" id="GO:0007030">
    <property type="term" value="P:Golgi organization"/>
    <property type="evidence" value="ECO:0007669"/>
    <property type="project" value="TreeGrafter"/>
</dbReference>
<evidence type="ECO:0000256" key="1">
    <source>
        <dbReference type="ARBA" id="ARBA00004170"/>
    </source>
</evidence>
<feature type="compositionally biased region" description="Low complexity" evidence="4">
    <location>
        <begin position="797"/>
        <end position="812"/>
    </location>
</feature>
<keyword evidence="6" id="KW-1185">Reference proteome</keyword>
<dbReference type="GO" id="GO:0016020">
    <property type="term" value="C:membrane"/>
    <property type="evidence" value="ECO:0007669"/>
    <property type="project" value="UniProtKB-SubCell"/>
</dbReference>
<comment type="subcellular location">
    <subcellularLocation>
        <location evidence="1">Membrane</location>
        <topology evidence="1">Peripheral membrane protein</topology>
    </subcellularLocation>
</comment>
<keyword evidence="2" id="KW-0597">Phosphoprotein</keyword>
<feature type="compositionally biased region" description="Polar residues" evidence="4">
    <location>
        <begin position="757"/>
        <end position="766"/>
    </location>
</feature>
<evidence type="ECO:0000313" key="5">
    <source>
        <dbReference type="EMBL" id="CAJ1058718.1"/>
    </source>
</evidence>
<feature type="compositionally biased region" description="Basic residues" evidence="4">
    <location>
        <begin position="77"/>
        <end position="86"/>
    </location>
</feature>
<reference evidence="5" key="1">
    <citation type="submission" date="2023-08" db="EMBL/GenBank/DDBJ databases">
        <authorList>
            <person name="Alioto T."/>
            <person name="Alioto T."/>
            <person name="Gomez Garrido J."/>
        </authorList>
    </citation>
    <scope>NUCLEOTIDE SEQUENCE</scope>
</reference>
<evidence type="ECO:0000313" key="6">
    <source>
        <dbReference type="Proteomes" id="UP001178508"/>
    </source>
</evidence>
<name>A0AAV1FDQ6_XYRNO</name>
<feature type="region of interest" description="Disordered" evidence="4">
    <location>
        <begin position="1"/>
        <end position="92"/>
    </location>
</feature>
<feature type="region of interest" description="Disordered" evidence="4">
    <location>
        <begin position="757"/>
        <end position="780"/>
    </location>
</feature>
<feature type="compositionally biased region" description="Basic and acidic residues" evidence="4">
    <location>
        <begin position="32"/>
        <end position="58"/>
    </location>
</feature>
<dbReference type="PANTHER" id="PTHR28664">
    <property type="entry name" value="TIGHT JUNCTION-ASSOCIATED PROTEIN 1"/>
    <property type="match status" value="1"/>
</dbReference>
<feature type="region of interest" description="Disordered" evidence="4">
    <location>
        <begin position="281"/>
        <end position="300"/>
    </location>
</feature>
<proteinExistence type="predicted"/>
<sequence length="881" mass="97355">MENYFKPVHSPTGPGEVKPRKHHHHSHHPHHLQHDQDRQSHRYTMFDDTDRNTDDSLGHHHHHQHGPYFHDSSHHDTPHRHRTKQPHHSEEDEILYNSETPVILSRASSSSLSSSESSSSFSSWYTEESANDPFSSHQTEQPQHSLSCSNIADIRRGFREDDGSEPIVFATVTHGKKDSVCSETHVGSHKTGKGGYSSLDRSHSRSASSDVGREQSRVPHMNYGTLYKTTSLNRSLAFSDEDILLGVSLGPKRAVSSSQLPSKGILKNKEPLNDIRKAKSMEVLSPRVSKGQDPSGQKGKGITQVEIEQARANFVQGKLQFSAFLDEITKQVISPSDLNILGLSNKKSTGKKPDAAQKPGPVQPQLPPKKHKESSGDERAQHPKQHGRQEKAARSKQDCSTPDKLISYAAKKHHGSPPPNHYPPSLSHKVHHGGNRKDRRTPPTGGPLSGVKYGGSGPNLTDGTSTSPESVQPKQRHHRNKQATASYGKHTQHFPQDQPQQAHPGPAHRGPTNSSPSSAKRVEPGLGSESSSSKSDSSRTRDTASTATSHSSGQSGRHHSQHEGHPKQHRKTLYDADHLRALQEENTDLHQNLLQTVVCIESLEVELQRTRDELSHVKEKYKRFVMTHTGTKQANNLLGERLHIASESLSNERKYLLNRVSELSSELEDAHRTMAALENIDVPCLIKEILEKHFNSAEDIQKLLKTSASNSHSANSLLSDDQSNAPRADEEAYDWLTKSEAGLQRVTAFIPFKQEVQTTGTESSLSGEHDPRHSPPFSVNDISTSIYKKMAASYAARPRPLYPQSQQQPSLSTNHADTPPKLQQAHAGLDSWVGNGGVKVTLVEHDIVDVTSASAQQILDDFIEQLQAPKEVGGGKEQQGK</sequence>
<feature type="region of interest" description="Disordered" evidence="4">
    <location>
        <begin position="340"/>
        <end position="570"/>
    </location>
</feature>
<feature type="region of interest" description="Disordered" evidence="4">
    <location>
        <begin position="711"/>
        <end position="730"/>
    </location>
</feature>
<dbReference type="Proteomes" id="UP001178508">
    <property type="component" value="Chromosome 6"/>
</dbReference>
<evidence type="ECO:0000256" key="4">
    <source>
        <dbReference type="SAM" id="MobiDB-lite"/>
    </source>
</evidence>
<evidence type="ECO:0000256" key="2">
    <source>
        <dbReference type="ARBA" id="ARBA00022553"/>
    </source>
</evidence>
<accession>A0AAV1FDQ6</accession>
<feature type="compositionally biased region" description="Low complexity" evidence="4">
    <location>
        <begin position="711"/>
        <end position="721"/>
    </location>
</feature>
<dbReference type="GO" id="GO:0005802">
    <property type="term" value="C:trans-Golgi network"/>
    <property type="evidence" value="ECO:0007669"/>
    <property type="project" value="TreeGrafter"/>
</dbReference>
<dbReference type="EMBL" id="OY660869">
    <property type="protein sequence ID" value="CAJ1058718.1"/>
    <property type="molecule type" value="Genomic_DNA"/>
</dbReference>
<dbReference type="AlphaFoldDB" id="A0AAV1FDQ6"/>